<evidence type="ECO:0000313" key="2">
    <source>
        <dbReference type="Proteomes" id="UP001234297"/>
    </source>
</evidence>
<proteinExistence type="predicted"/>
<protein>
    <submittedName>
        <fullName evidence="1">Uncharacterized protein</fullName>
    </submittedName>
</protein>
<organism evidence="1 2">
    <name type="scientific">Persea americana</name>
    <name type="common">Avocado</name>
    <dbReference type="NCBI Taxonomy" id="3435"/>
    <lineage>
        <taxon>Eukaryota</taxon>
        <taxon>Viridiplantae</taxon>
        <taxon>Streptophyta</taxon>
        <taxon>Embryophyta</taxon>
        <taxon>Tracheophyta</taxon>
        <taxon>Spermatophyta</taxon>
        <taxon>Magnoliopsida</taxon>
        <taxon>Magnoliidae</taxon>
        <taxon>Laurales</taxon>
        <taxon>Lauraceae</taxon>
        <taxon>Persea</taxon>
    </lineage>
</organism>
<dbReference type="EMBL" id="CM056814">
    <property type="protein sequence ID" value="KAJ8626122.1"/>
    <property type="molecule type" value="Genomic_DNA"/>
</dbReference>
<dbReference type="Proteomes" id="UP001234297">
    <property type="component" value="Chromosome 6"/>
</dbReference>
<gene>
    <name evidence="1" type="ORF">MRB53_019429</name>
</gene>
<comment type="caution">
    <text evidence="1">The sequence shown here is derived from an EMBL/GenBank/DDBJ whole genome shotgun (WGS) entry which is preliminary data.</text>
</comment>
<accession>A0ACC2KYD4</accession>
<sequence>MATNGKMMIKDFGAKMGQKGNDDGIGKTRLSVHRRLSRSLTLDEQRCQRGFYAKLVAMTISNTNSYLVYINARNKDKGYVTKWKHVVAGFDVSGAWTDTIDAWRDLDRRIQNRSSGNESETTSRETRDGVHMRYYSYINVVMG</sequence>
<evidence type="ECO:0000313" key="1">
    <source>
        <dbReference type="EMBL" id="KAJ8626122.1"/>
    </source>
</evidence>
<reference evidence="1 2" key="1">
    <citation type="journal article" date="2022" name="Hortic Res">
        <title>A haplotype resolved chromosomal level avocado genome allows analysis of novel avocado genes.</title>
        <authorList>
            <person name="Nath O."/>
            <person name="Fletcher S.J."/>
            <person name="Hayward A."/>
            <person name="Shaw L.M."/>
            <person name="Masouleh A.K."/>
            <person name="Furtado A."/>
            <person name="Henry R.J."/>
            <person name="Mitter N."/>
        </authorList>
    </citation>
    <scope>NUCLEOTIDE SEQUENCE [LARGE SCALE GENOMIC DNA]</scope>
    <source>
        <strain evidence="2">cv. Hass</strain>
    </source>
</reference>
<keyword evidence="2" id="KW-1185">Reference proteome</keyword>
<name>A0ACC2KYD4_PERAE</name>